<sequence>MSLVTHVRYTISVCPPPKTSFSLDSYDVWSWTTIVVRDPDQFNRFSSGWPIVHPSWSLLEDISPRRFVSYPQPLRLTNSISGIRRPSCHSKVSDFQDTNSKRTLLRGHLQETSNAYLPPGRSSESSNELDDSAVFAGLVR</sequence>
<gene>
    <name evidence="1" type="ORF">EVAR_100317_1</name>
</gene>
<evidence type="ECO:0000313" key="2">
    <source>
        <dbReference type="Proteomes" id="UP000299102"/>
    </source>
</evidence>
<evidence type="ECO:0000313" key="1">
    <source>
        <dbReference type="EMBL" id="GBP89645.1"/>
    </source>
</evidence>
<protein>
    <submittedName>
        <fullName evidence="1">Uncharacterized protein</fullName>
    </submittedName>
</protein>
<organism evidence="1 2">
    <name type="scientific">Eumeta variegata</name>
    <name type="common">Bagworm moth</name>
    <name type="synonym">Eumeta japonica</name>
    <dbReference type="NCBI Taxonomy" id="151549"/>
    <lineage>
        <taxon>Eukaryota</taxon>
        <taxon>Metazoa</taxon>
        <taxon>Ecdysozoa</taxon>
        <taxon>Arthropoda</taxon>
        <taxon>Hexapoda</taxon>
        <taxon>Insecta</taxon>
        <taxon>Pterygota</taxon>
        <taxon>Neoptera</taxon>
        <taxon>Endopterygota</taxon>
        <taxon>Lepidoptera</taxon>
        <taxon>Glossata</taxon>
        <taxon>Ditrysia</taxon>
        <taxon>Tineoidea</taxon>
        <taxon>Psychidae</taxon>
        <taxon>Oiketicinae</taxon>
        <taxon>Eumeta</taxon>
    </lineage>
</organism>
<proteinExistence type="predicted"/>
<dbReference type="Proteomes" id="UP000299102">
    <property type="component" value="Unassembled WGS sequence"/>
</dbReference>
<comment type="caution">
    <text evidence="1">The sequence shown here is derived from an EMBL/GenBank/DDBJ whole genome shotgun (WGS) entry which is preliminary data.</text>
</comment>
<reference evidence="1 2" key="1">
    <citation type="journal article" date="2019" name="Commun. Biol.">
        <title>The bagworm genome reveals a unique fibroin gene that provides high tensile strength.</title>
        <authorList>
            <person name="Kono N."/>
            <person name="Nakamura H."/>
            <person name="Ohtoshi R."/>
            <person name="Tomita M."/>
            <person name="Numata K."/>
            <person name="Arakawa K."/>
        </authorList>
    </citation>
    <scope>NUCLEOTIDE SEQUENCE [LARGE SCALE GENOMIC DNA]</scope>
</reference>
<dbReference type="AlphaFoldDB" id="A0A4C1ZSQ8"/>
<accession>A0A4C1ZSQ8</accession>
<dbReference type="EMBL" id="BGZK01002016">
    <property type="protein sequence ID" value="GBP89645.1"/>
    <property type="molecule type" value="Genomic_DNA"/>
</dbReference>
<name>A0A4C1ZSQ8_EUMVA</name>
<keyword evidence="2" id="KW-1185">Reference proteome</keyword>